<name>A0A2T4DVX0_9BACT</name>
<proteinExistence type="predicted"/>
<gene>
    <name evidence="1" type="ORF">C9994_01110</name>
</gene>
<dbReference type="EMBL" id="PYVU01000004">
    <property type="protein sequence ID" value="PTB97858.1"/>
    <property type="molecule type" value="Genomic_DNA"/>
</dbReference>
<evidence type="ECO:0000313" key="1">
    <source>
        <dbReference type="EMBL" id="PTB97858.1"/>
    </source>
</evidence>
<organism evidence="1 2">
    <name type="scientific">Marivirga lumbricoides</name>
    <dbReference type="NCBI Taxonomy" id="1046115"/>
    <lineage>
        <taxon>Bacteria</taxon>
        <taxon>Pseudomonadati</taxon>
        <taxon>Bacteroidota</taxon>
        <taxon>Cytophagia</taxon>
        <taxon>Cytophagales</taxon>
        <taxon>Marivirgaceae</taxon>
        <taxon>Marivirga</taxon>
    </lineage>
</organism>
<protein>
    <submittedName>
        <fullName evidence="1">Uncharacterized protein</fullName>
    </submittedName>
</protein>
<accession>A0A2T4DVX0</accession>
<dbReference type="Proteomes" id="UP000240608">
    <property type="component" value="Unassembled WGS sequence"/>
</dbReference>
<sequence length="292" mass="32982">MKKNSNLKAYQRKDNTSLFQQIDFPASVVSSFTINNVLYVSRNLFPNRNIITYGVSDISKIKPSNNYDDISLLRFASKYNIPNIGIEKIKNQNASFRINPPEPPGFEGGGEPCAVAVHHCNNGSTTATSCQPFDGGCRTPVSCAYSATLNKFQLNDMPNEYNTFQNNLVENQLYNFKDWLLTESTGTFYHDSYYSMSDHFKETLDFELLNDLATASFDMKVFVSAILNNDPNYVLNQTSFNKFVSIAQKSALKSESIVYKDLVNELITEVQVYKSKNTLQIKSLASEEISFQ</sequence>
<reference evidence="1 2" key="1">
    <citation type="submission" date="2018-03" db="EMBL/GenBank/DDBJ databases">
        <title>Cross-interface Injection: A General Nanoliter Liquid Handling Method Applied to Single Cells Genome Amplification Automated Nanoliter Liquid Handling Applied to Single Cell Multiple Displacement Amplification.</title>
        <authorList>
            <person name="Yun J."/>
            <person name="Xu P."/>
            <person name="Xu J."/>
            <person name="Dai X."/>
            <person name="Wang Y."/>
            <person name="Zheng X."/>
            <person name="Cao C."/>
            <person name="Yi Q."/>
            <person name="Zhu Y."/>
            <person name="Wang L."/>
            <person name="Dong Z."/>
            <person name="Huang Y."/>
            <person name="Huang L."/>
            <person name="Du W."/>
        </authorList>
    </citation>
    <scope>NUCLEOTIDE SEQUENCE [LARGE SCALE GENOMIC DNA]</scope>
    <source>
        <strain evidence="1 2">Z-D1-2</strain>
    </source>
</reference>
<dbReference type="AlphaFoldDB" id="A0A2T4DVX0"/>
<comment type="caution">
    <text evidence="1">The sequence shown here is derived from an EMBL/GenBank/DDBJ whole genome shotgun (WGS) entry which is preliminary data.</text>
</comment>
<evidence type="ECO:0000313" key="2">
    <source>
        <dbReference type="Proteomes" id="UP000240608"/>
    </source>
</evidence>